<accession>A0A418Q560</accession>
<evidence type="ECO:0000313" key="3">
    <source>
        <dbReference type="Proteomes" id="UP000285278"/>
    </source>
</evidence>
<keyword evidence="1" id="KW-0732">Signal</keyword>
<gene>
    <name evidence="2" type="ORF">D3M95_09905</name>
</gene>
<dbReference type="InterPro" id="IPR006311">
    <property type="entry name" value="TAT_signal"/>
</dbReference>
<evidence type="ECO:0000313" key="2">
    <source>
        <dbReference type="EMBL" id="RIX33689.1"/>
    </source>
</evidence>
<dbReference type="EMBL" id="QXJK01000013">
    <property type="protein sequence ID" value="RIX33689.1"/>
    <property type="molecule type" value="Genomic_DNA"/>
</dbReference>
<proteinExistence type="predicted"/>
<dbReference type="PROSITE" id="PS51318">
    <property type="entry name" value="TAT"/>
    <property type="match status" value="1"/>
</dbReference>
<feature type="chain" id="PRO_5019414524" description="SGNH hydrolase-type esterase domain-containing protein" evidence="1">
    <location>
        <begin position="38"/>
        <end position="104"/>
    </location>
</feature>
<reference evidence="2 3" key="1">
    <citation type="submission" date="2018-09" db="EMBL/GenBank/DDBJ databases">
        <title>Optimization and identification of Corynebacterium falsenii FN1-14 from fish paste.</title>
        <authorList>
            <person name="Daroonpunt R."/>
            <person name="Tanasupawat S."/>
        </authorList>
    </citation>
    <scope>NUCLEOTIDE SEQUENCE [LARGE SCALE GENOMIC DNA]</scope>
    <source>
        <strain evidence="2 3">FN1-14</strain>
    </source>
</reference>
<comment type="caution">
    <text evidence="2">The sequence shown here is derived from an EMBL/GenBank/DDBJ whole genome shotgun (WGS) entry which is preliminary data.</text>
</comment>
<dbReference type="RefSeq" id="WP_025403680.1">
    <property type="nucleotide sequence ID" value="NZ_CBCRUA010000002.1"/>
</dbReference>
<evidence type="ECO:0000256" key="1">
    <source>
        <dbReference type="SAM" id="SignalP"/>
    </source>
</evidence>
<organism evidence="2 3">
    <name type="scientific">Corynebacterium falsenii</name>
    <dbReference type="NCBI Taxonomy" id="108486"/>
    <lineage>
        <taxon>Bacteria</taxon>
        <taxon>Bacillati</taxon>
        <taxon>Actinomycetota</taxon>
        <taxon>Actinomycetes</taxon>
        <taxon>Mycobacteriales</taxon>
        <taxon>Corynebacteriaceae</taxon>
        <taxon>Corynebacterium</taxon>
    </lineage>
</organism>
<dbReference type="Proteomes" id="UP000285278">
    <property type="component" value="Unassembled WGS sequence"/>
</dbReference>
<name>A0A418Q560_9CORY</name>
<evidence type="ECO:0008006" key="4">
    <source>
        <dbReference type="Google" id="ProtNLM"/>
    </source>
</evidence>
<sequence length="104" mass="10359">MTIRTTGSRFKAPLAAAATAATLALGVAGLAAPTASAAEPHNLVTFGDSYLSNPTPAETVGAKVRASAEAAAIPLDNPIGANLTQYSPTAAASLPRMLLARSAR</sequence>
<dbReference type="STRING" id="1451189.CFAL_10745"/>
<feature type="signal peptide" evidence="1">
    <location>
        <begin position="1"/>
        <end position="37"/>
    </location>
</feature>
<protein>
    <recommendedName>
        <fullName evidence="4">SGNH hydrolase-type esterase domain-containing protein</fullName>
    </recommendedName>
</protein>
<dbReference type="AlphaFoldDB" id="A0A418Q560"/>
<keyword evidence="3" id="KW-1185">Reference proteome</keyword>